<keyword evidence="1" id="KW-0472">Membrane</keyword>
<gene>
    <name evidence="2" type="ORF">K469DRAFT_683997</name>
</gene>
<proteinExistence type="predicted"/>
<keyword evidence="1" id="KW-1133">Transmembrane helix</keyword>
<keyword evidence="3" id="KW-1185">Reference proteome</keyword>
<feature type="transmembrane region" description="Helical" evidence="1">
    <location>
        <begin position="444"/>
        <end position="461"/>
    </location>
</feature>
<dbReference type="Proteomes" id="UP000800200">
    <property type="component" value="Unassembled WGS sequence"/>
</dbReference>
<evidence type="ECO:0000313" key="2">
    <source>
        <dbReference type="EMBL" id="KAF2175397.1"/>
    </source>
</evidence>
<accession>A0A6A6D7N2</accession>
<sequence>MSGQMRNPPSQSGTPFLIWSHLLIIILIVPTSHLLLSLYGNPQSDQFLWVTMSGKGKEPSQNNLVLRMNCWHRSKGGESANLNHRLAEVFRSENLECWTAQNAAIGLSPENEPDASHDCHQLWEAIVPTISRFMRQIQRIPLFANIHARDITLCRSLRVKYSHSICWEQWKIKKLGDAALKVGKTVSTHWDQWDKSKKELNKHGSEVASVPTESFSNKEYDTRERIAYHETAKGQSAIEKRNGRTGVDLNAIQQTIQDTLKLNDAVTDILQDNTHHSKEVRNSIMEFLHRLSHPYMVFKDHISHLERVIADINPAASGQAETPQIPDKEGTADTVCNRRNNLNVQCIHDAAKIMRSIILLSSRLEDDLEGLLQAVEYKHDNNKKFWENAALSRLAIAGYAAIYFFCLGVAGGVGAITTVGGGYVSNNERISKRDADEVRSKFGLVKRFAMPLFAVIAILFYEEVFQMPFNEYNKQEQASMLNEFGVDLEVIGEQDYLTGKLDKAVKDWSSAYRQFSEHFDRLLNNEGLTLRRSYDV</sequence>
<evidence type="ECO:0000313" key="3">
    <source>
        <dbReference type="Proteomes" id="UP000800200"/>
    </source>
</evidence>
<feature type="transmembrane region" description="Helical" evidence="1">
    <location>
        <begin position="16"/>
        <end position="39"/>
    </location>
</feature>
<reference evidence="2" key="1">
    <citation type="journal article" date="2020" name="Stud. Mycol.">
        <title>101 Dothideomycetes genomes: a test case for predicting lifestyles and emergence of pathogens.</title>
        <authorList>
            <person name="Haridas S."/>
            <person name="Albert R."/>
            <person name="Binder M."/>
            <person name="Bloem J."/>
            <person name="Labutti K."/>
            <person name="Salamov A."/>
            <person name="Andreopoulos B."/>
            <person name="Baker S."/>
            <person name="Barry K."/>
            <person name="Bills G."/>
            <person name="Bluhm B."/>
            <person name="Cannon C."/>
            <person name="Castanera R."/>
            <person name="Culley D."/>
            <person name="Daum C."/>
            <person name="Ezra D."/>
            <person name="Gonzalez J."/>
            <person name="Henrissat B."/>
            <person name="Kuo A."/>
            <person name="Liang C."/>
            <person name="Lipzen A."/>
            <person name="Lutzoni F."/>
            <person name="Magnuson J."/>
            <person name="Mondo S."/>
            <person name="Nolan M."/>
            <person name="Ohm R."/>
            <person name="Pangilinan J."/>
            <person name="Park H.-J."/>
            <person name="Ramirez L."/>
            <person name="Alfaro M."/>
            <person name="Sun H."/>
            <person name="Tritt A."/>
            <person name="Yoshinaga Y."/>
            <person name="Zwiers L.-H."/>
            <person name="Turgeon B."/>
            <person name="Goodwin S."/>
            <person name="Spatafora J."/>
            <person name="Crous P."/>
            <person name="Grigoriev I."/>
        </authorList>
    </citation>
    <scope>NUCLEOTIDE SEQUENCE</scope>
    <source>
        <strain evidence="2">CBS 207.26</strain>
    </source>
</reference>
<name>A0A6A6D7N2_9PEZI</name>
<dbReference type="EMBL" id="ML994735">
    <property type="protein sequence ID" value="KAF2175397.1"/>
    <property type="molecule type" value="Genomic_DNA"/>
</dbReference>
<organism evidence="2 3">
    <name type="scientific">Zopfia rhizophila CBS 207.26</name>
    <dbReference type="NCBI Taxonomy" id="1314779"/>
    <lineage>
        <taxon>Eukaryota</taxon>
        <taxon>Fungi</taxon>
        <taxon>Dikarya</taxon>
        <taxon>Ascomycota</taxon>
        <taxon>Pezizomycotina</taxon>
        <taxon>Dothideomycetes</taxon>
        <taxon>Dothideomycetes incertae sedis</taxon>
        <taxon>Zopfiaceae</taxon>
        <taxon>Zopfia</taxon>
    </lineage>
</organism>
<keyword evidence="1" id="KW-0812">Transmembrane</keyword>
<feature type="transmembrane region" description="Helical" evidence="1">
    <location>
        <begin position="401"/>
        <end position="424"/>
    </location>
</feature>
<protein>
    <submittedName>
        <fullName evidence="2">Uncharacterized protein</fullName>
    </submittedName>
</protein>
<evidence type="ECO:0000256" key="1">
    <source>
        <dbReference type="SAM" id="Phobius"/>
    </source>
</evidence>
<dbReference type="AlphaFoldDB" id="A0A6A6D7N2"/>